<dbReference type="AlphaFoldDB" id="A0AAV2JKB7"/>
<feature type="region of interest" description="Disordered" evidence="1">
    <location>
        <begin position="56"/>
        <end position="96"/>
    </location>
</feature>
<sequence length="139" mass="15965">METGSAKGVLGCLSFLETQRQKSREQPPSRVQELRDRVEELKKKRERLRHQIQVHQVGHRGFGDTKWDTEASETPGGTQALEIPSGTQRHQVGHKGFRDTRWDTEALGLWRHQVGHEGFRVTSPMHRETAEKEKCDITS</sequence>
<evidence type="ECO:0000313" key="3">
    <source>
        <dbReference type="Proteomes" id="UP001497482"/>
    </source>
</evidence>
<name>A0AAV2JKB7_KNICA</name>
<organism evidence="2 3">
    <name type="scientific">Knipowitschia caucasica</name>
    <name type="common">Caucasian dwarf goby</name>
    <name type="synonym">Pomatoschistus caucasicus</name>
    <dbReference type="NCBI Taxonomy" id="637954"/>
    <lineage>
        <taxon>Eukaryota</taxon>
        <taxon>Metazoa</taxon>
        <taxon>Chordata</taxon>
        <taxon>Craniata</taxon>
        <taxon>Vertebrata</taxon>
        <taxon>Euteleostomi</taxon>
        <taxon>Actinopterygii</taxon>
        <taxon>Neopterygii</taxon>
        <taxon>Teleostei</taxon>
        <taxon>Neoteleostei</taxon>
        <taxon>Acanthomorphata</taxon>
        <taxon>Gobiaria</taxon>
        <taxon>Gobiiformes</taxon>
        <taxon>Gobioidei</taxon>
        <taxon>Gobiidae</taxon>
        <taxon>Gobiinae</taxon>
        <taxon>Knipowitschia</taxon>
    </lineage>
</organism>
<reference evidence="2 3" key="1">
    <citation type="submission" date="2024-04" db="EMBL/GenBank/DDBJ databases">
        <authorList>
            <person name="Waldvogel A.-M."/>
            <person name="Schoenle A."/>
        </authorList>
    </citation>
    <scope>NUCLEOTIDE SEQUENCE [LARGE SCALE GENOMIC DNA]</scope>
</reference>
<proteinExistence type="predicted"/>
<keyword evidence="3" id="KW-1185">Reference proteome</keyword>
<dbReference type="EMBL" id="OZ035834">
    <property type="protein sequence ID" value="CAL1576180.1"/>
    <property type="molecule type" value="Genomic_DNA"/>
</dbReference>
<protein>
    <submittedName>
        <fullName evidence="2">Uncharacterized protein</fullName>
    </submittedName>
</protein>
<evidence type="ECO:0000256" key="1">
    <source>
        <dbReference type="SAM" id="MobiDB-lite"/>
    </source>
</evidence>
<gene>
    <name evidence="2" type="ORF">KC01_LOCUS7630</name>
</gene>
<evidence type="ECO:0000313" key="2">
    <source>
        <dbReference type="EMBL" id="CAL1576180.1"/>
    </source>
</evidence>
<dbReference type="Proteomes" id="UP001497482">
    <property type="component" value="Chromosome 12"/>
</dbReference>
<accession>A0AAV2JKB7</accession>